<dbReference type="Proteomes" id="UP000441404">
    <property type="component" value="Unassembled WGS sequence"/>
</dbReference>
<name>A0A7X1WB33_9PSED</name>
<keyword evidence="1" id="KW-0843">Virulence</keyword>
<organism evidence="3 5">
    <name type="scientific">Pseudomonas helleri</name>
    <dbReference type="NCBI Taxonomy" id="1608996"/>
    <lineage>
        <taxon>Bacteria</taxon>
        <taxon>Pseudomonadati</taxon>
        <taxon>Pseudomonadota</taxon>
        <taxon>Gammaproteobacteria</taxon>
        <taxon>Pseudomonadales</taxon>
        <taxon>Pseudomonadaceae</taxon>
        <taxon>Pseudomonas</taxon>
    </lineage>
</organism>
<protein>
    <recommendedName>
        <fullName evidence="7">Toxin</fullName>
    </recommendedName>
</protein>
<feature type="region of interest" description="Disordered" evidence="2">
    <location>
        <begin position="1"/>
        <end position="45"/>
    </location>
</feature>
<dbReference type="AlphaFoldDB" id="A0A7X1WB33"/>
<gene>
    <name evidence="4" type="ORF">GHO39_05990</name>
    <name evidence="3" type="ORF">GHO40_15370</name>
</gene>
<dbReference type="InterPro" id="IPR018003">
    <property type="entry name" value="Insecticidal_toxin/plasmid_vir"/>
</dbReference>
<sequence>MLVMVGKKSSEKPTTKKDTDKKSANKGKKATSTPQKSKKIKTNDTVQAAPIPERSAVARDALQAFNQQLTRLGFTSVFEVVRRGRTQVVAHLLQQPALGLQHHQAVDFYEQAQTRAASLTRLYAQLCARSEPAMRGLSKLGVHYNRTLMQRSLGGGGNYEDWFEPASGTEFAHPDSVGSLFSPASYLTDLYRAAKPLHPVAHGLQLDNRRPDLGSLTLNDANLHEEISTLALTLEVLDAGVEGDADELLRTTVYPMNLPYNHASERIFQGLAARKNSPVDIWSVLGEFEGAALNRDLELLSWATRMPVAYARDALGMSPELVDILTEQRNTSDASVARYFGHPSITSMRFASVFQKALKLPEGTILEALGAGPYYEDETTLLLESDPEQRREPITIMVSKQVIIVPPQTYGARYINGWDDGNPAAAKPFYWYVGAALGQEVPAPINSPSNSGLYNRNGRAFERLNRLVRLQRHLKVLSFAELDWLISQANEDITAHPLTQTLQALAVYMPLRKRYGMTVNGFAACLGVINTFHATGTLSFYRSLFGQTDLIGKINISFSGTSETPDATSMKVRAALCQGLQIDDGTLVLLAGYLPGITGAVLPVLQLEHISALYRLVAIPRLFGLSVLEALYLWDLMGSPNAIAKALAQPRPGAVALGVLIRTGYLVDWMSAEQLEPASLVAMTSNRYPMQLTHELKSFIDNIYSTLTGREVVTPERRFTEDASIKAQLARHFAAEFGLKPNVTATLLMWVDAVAGMMNPSLFGYDLLSFWADIQAFCQDSKFSTDKIVQYACLARQFAQVCYWAQLGEQDLALLMPSVEPVRPSVLTGQDTMPTLTLSFLLLLSRYRRWQLQLIRPVAEAREFLKRAAEGDPDLTVDGAAQLLSDLHGWQLAQTRALMGEHIPCSFAALLPLLRRMQLSTKLNVSPTNLSLIETLTGSGTLQPTLEHIADLIIAAAHG</sequence>
<dbReference type="Pfam" id="PF03538">
    <property type="entry name" value="VRP1"/>
    <property type="match status" value="1"/>
</dbReference>
<reference evidence="5 6" key="1">
    <citation type="submission" date="2019-10" db="EMBL/GenBank/DDBJ databases">
        <title>Evaluation of single-gene subtyping targets for Pseudomonas.</title>
        <authorList>
            <person name="Reichler S.J."/>
            <person name="Orsi R.H."/>
            <person name="Wiedmann M."/>
            <person name="Martin N.H."/>
            <person name="Murphy S.I."/>
        </authorList>
    </citation>
    <scope>NUCLEOTIDE SEQUENCE [LARGE SCALE GENOMIC DNA]</scope>
    <source>
        <strain evidence="4 6">FSL R10-3254</strain>
        <strain evidence="3 5">FSL R10-3257</strain>
    </source>
</reference>
<feature type="compositionally biased region" description="Basic and acidic residues" evidence="2">
    <location>
        <begin position="8"/>
        <end position="23"/>
    </location>
</feature>
<proteinExistence type="predicted"/>
<evidence type="ECO:0000313" key="3">
    <source>
        <dbReference type="EMBL" id="MQT48088.1"/>
    </source>
</evidence>
<evidence type="ECO:0000256" key="1">
    <source>
        <dbReference type="ARBA" id="ARBA00023026"/>
    </source>
</evidence>
<dbReference type="EMBL" id="WIWI01000012">
    <property type="protein sequence ID" value="MQT88698.1"/>
    <property type="molecule type" value="Genomic_DNA"/>
</dbReference>
<evidence type="ECO:0000313" key="6">
    <source>
        <dbReference type="Proteomes" id="UP000489190"/>
    </source>
</evidence>
<comment type="caution">
    <text evidence="3">The sequence shown here is derived from an EMBL/GenBank/DDBJ whole genome shotgun (WGS) entry which is preliminary data.</text>
</comment>
<evidence type="ECO:0000313" key="5">
    <source>
        <dbReference type="Proteomes" id="UP000441404"/>
    </source>
</evidence>
<dbReference type="EMBL" id="WIWJ01000026">
    <property type="protein sequence ID" value="MQT48088.1"/>
    <property type="molecule type" value="Genomic_DNA"/>
</dbReference>
<dbReference type="Proteomes" id="UP000489190">
    <property type="component" value="Unassembled WGS sequence"/>
</dbReference>
<evidence type="ECO:0000313" key="4">
    <source>
        <dbReference type="EMBL" id="MQT88698.1"/>
    </source>
</evidence>
<evidence type="ECO:0000256" key="2">
    <source>
        <dbReference type="SAM" id="MobiDB-lite"/>
    </source>
</evidence>
<accession>A0A7X1WB33</accession>
<evidence type="ECO:0008006" key="7">
    <source>
        <dbReference type="Google" id="ProtNLM"/>
    </source>
</evidence>